<dbReference type="Gene3D" id="2.60.120.560">
    <property type="entry name" value="Exo-inulinase, domain 1"/>
    <property type="match status" value="1"/>
</dbReference>
<keyword evidence="4" id="KW-1185">Reference proteome</keyword>
<organism evidence="3 4">
    <name type="scientific">Larkinella insperata</name>
    <dbReference type="NCBI Taxonomy" id="332158"/>
    <lineage>
        <taxon>Bacteria</taxon>
        <taxon>Pseudomonadati</taxon>
        <taxon>Bacteroidota</taxon>
        <taxon>Cytophagia</taxon>
        <taxon>Cytophagales</taxon>
        <taxon>Spirosomataceae</taxon>
        <taxon>Larkinella</taxon>
    </lineage>
</organism>
<keyword evidence="1" id="KW-0732">Signal</keyword>
<evidence type="ECO:0000313" key="4">
    <source>
        <dbReference type="Proteomes" id="UP001597116"/>
    </source>
</evidence>
<gene>
    <name evidence="3" type="ORF">ACFQ4C_17550</name>
</gene>
<dbReference type="RefSeq" id="WP_265990740.1">
    <property type="nucleotide sequence ID" value="NZ_CP110973.1"/>
</dbReference>
<accession>A0ABW3QD19</accession>
<protein>
    <submittedName>
        <fullName evidence="3">Family 16 glycoside hydrolase</fullName>
    </submittedName>
</protein>
<evidence type="ECO:0000313" key="3">
    <source>
        <dbReference type="EMBL" id="MFD1142935.1"/>
    </source>
</evidence>
<evidence type="ECO:0000256" key="1">
    <source>
        <dbReference type="SAM" id="SignalP"/>
    </source>
</evidence>
<reference evidence="4" key="1">
    <citation type="journal article" date="2019" name="Int. J. Syst. Evol. Microbiol.">
        <title>The Global Catalogue of Microorganisms (GCM) 10K type strain sequencing project: providing services to taxonomists for standard genome sequencing and annotation.</title>
        <authorList>
            <consortium name="The Broad Institute Genomics Platform"/>
            <consortium name="The Broad Institute Genome Sequencing Center for Infectious Disease"/>
            <person name="Wu L."/>
            <person name="Ma J."/>
        </authorList>
    </citation>
    <scope>NUCLEOTIDE SEQUENCE [LARGE SCALE GENOMIC DNA]</scope>
    <source>
        <strain evidence="4">CCUG 55608</strain>
    </source>
</reference>
<sequence length="229" mass="25673">MKHGKDKFHLVLLLMVLLQASSVLAQDEKAALDLVQVANQNGFRLENRTVQVLTDGSRSGVRLDEKPNANEGVAWLPNTVFSQGTIEVDMRGKDVLQRSFVGIAFHGSSERNYDAIYFRPFNFRSADPVRRVHAVQYISLPKHDWPVLRKEFPDHYEKGIDPAPDPNDWFHARIVVANETIQVFVNGNPTPSLTVKKLSDRQEGNIGLWVGASSGGDFANLKITPKQSR</sequence>
<feature type="signal peptide" evidence="1">
    <location>
        <begin position="1"/>
        <end position="25"/>
    </location>
</feature>
<evidence type="ECO:0000259" key="2">
    <source>
        <dbReference type="Pfam" id="PF06439"/>
    </source>
</evidence>
<dbReference type="InterPro" id="IPR010496">
    <property type="entry name" value="AL/BT2_dom"/>
</dbReference>
<dbReference type="EMBL" id="JBHTLP010000011">
    <property type="protein sequence ID" value="MFD1142935.1"/>
    <property type="molecule type" value="Genomic_DNA"/>
</dbReference>
<feature type="chain" id="PRO_5046793586" evidence="1">
    <location>
        <begin position="26"/>
        <end position="229"/>
    </location>
</feature>
<feature type="domain" description="3-keto-alpha-glucoside-1,2-lyase/3-keto-2-hydroxy-glucal hydratase" evidence="2">
    <location>
        <begin position="64"/>
        <end position="223"/>
    </location>
</feature>
<name>A0ABW3QD19_9BACT</name>
<proteinExistence type="predicted"/>
<dbReference type="Pfam" id="PF06439">
    <property type="entry name" value="3keto-disac_hyd"/>
    <property type="match status" value="1"/>
</dbReference>
<keyword evidence="3" id="KW-0378">Hydrolase</keyword>
<dbReference type="Proteomes" id="UP001597116">
    <property type="component" value="Unassembled WGS sequence"/>
</dbReference>
<dbReference type="GO" id="GO:0016787">
    <property type="term" value="F:hydrolase activity"/>
    <property type="evidence" value="ECO:0007669"/>
    <property type="project" value="UniProtKB-KW"/>
</dbReference>
<comment type="caution">
    <text evidence="3">The sequence shown here is derived from an EMBL/GenBank/DDBJ whole genome shotgun (WGS) entry which is preliminary data.</text>
</comment>